<protein>
    <submittedName>
        <fullName evidence="1">Uncharacterized protein</fullName>
    </submittedName>
</protein>
<accession>A0ABP0F0B1</accession>
<comment type="caution">
    <text evidence="1">The sequence shown here is derived from an EMBL/GenBank/DDBJ whole genome shotgun (WGS) entry which is preliminary data.</text>
</comment>
<evidence type="ECO:0000313" key="2">
    <source>
        <dbReference type="Proteomes" id="UP001642483"/>
    </source>
</evidence>
<sequence length="81" mass="8880">MTRSFDSISVAPSRKATTKCKCSDSKTKAGMFVKQQQNSDFCAPLTAFDWNGVDPKLLGKYVLFGFHTLTLPTKGIVCSNN</sequence>
<proteinExistence type="predicted"/>
<keyword evidence="2" id="KW-1185">Reference proteome</keyword>
<dbReference type="EMBL" id="CAWYQH010000002">
    <property type="protein sequence ID" value="CAK8673151.1"/>
    <property type="molecule type" value="Genomic_DNA"/>
</dbReference>
<organism evidence="1 2">
    <name type="scientific">Clavelina lepadiformis</name>
    <name type="common">Light-bulb sea squirt</name>
    <name type="synonym">Ascidia lepadiformis</name>
    <dbReference type="NCBI Taxonomy" id="159417"/>
    <lineage>
        <taxon>Eukaryota</taxon>
        <taxon>Metazoa</taxon>
        <taxon>Chordata</taxon>
        <taxon>Tunicata</taxon>
        <taxon>Ascidiacea</taxon>
        <taxon>Aplousobranchia</taxon>
        <taxon>Clavelinidae</taxon>
        <taxon>Clavelina</taxon>
    </lineage>
</organism>
<dbReference type="Proteomes" id="UP001642483">
    <property type="component" value="Unassembled WGS sequence"/>
</dbReference>
<name>A0ABP0F0B1_CLALP</name>
<reference evidence="1 2" key="1">
    <citation type="submission" date="2024-02" db="EMBL/GenBank/DDBJ databases">
        <authorList>
            <person name="Daric V."/>
            <person name="Darras S."/>
        </authorList>
    </citation>
    <scope>NUCLEOTIDE SEQUENCE [LARGE SCALE GENOMIC DNA]</scope>
</reference>
<evidence type="ECO:0000313" key="1">
    <source>
        <dbReference type="EMBL" id="CAK8673151.1"/>
    </source>
</evidence>
<gene>
    <name evidence="1" type="ORF">CVLEPA_LOCUS2933</name>
</gene>